<dbReference type="RefSeq" id="WP_231449093.1">
    <property type="nucleotide sequence ID" value="NZ_JAJOMB010000028.1"/>
</dbReference>
<dbReference type="AlphaFoldDB" id="A0A9X1SYD5"/>
<feature type="transmembrane region" description="Helical" evidence="1">
    <location>
        <begin position="162"/>
        <end position="195"/>
    </location>
</feature>
<feature type="transmembrane region" description="Helical" evidence="1">
    <location>
        <begin position="21"/>
        <end position="54"/>
    </location>
</feature>
<dbReference type="EMBL" id="JAJOMB010000028">
    <property type="protein sequence ID" value="MCD5316240.1"/>
    <property type="molecule type" value="Genomic_DNA"/>
</dbReference>
<keyword evidence="3" id="KW-1185">Reference proteome</keyword>
<dbReference type="Proteomes" id="UP001138997">
    <property type="component" value="Unassembled WGS sequence"/>
</dbReference>
<keyword evidence="1" id="KW-0812">Transmembrane</keyword>
<protein>
    <recommendedName>
        <fullName evidence="4">DUF624 domain-containing protein</fullName>
    </recommendedName>
</protein>
<proteinExistence type="predicted"/>
<name>A0A9X1SYD5_9ACTN</name>
<organism evidence="2 3">
    <name type="scientific">Kineosporia babensis</name>
    <dbReference type="NCBI Taxonomy" id="499548"/>
    <lineage>
        <taxon>Bacteria</taxon>
        <taxon>Bacillati</taxon>
        <taxon>Actinomycetota</taxon>
        <taxon>Actinomycetes</taxon>
        <taxon>Kineosporiales</taxon>
        <taxon>Kineosporiaceae</taxon>
        <taxon>Kineosporia</taxon>
    </lineage>
</organism>
<evidence type="ECO:0000256" key="1">
    <source>
        <dbReference type="SAM" id="Phobius"/>
    </source>
</evidence>
<evidence type="ECO:0000313" key="2">
    <source>
        <dbReference type="EMBL" id="MCD5316240.1"/>
    </source>
</evidence>
<accession>A0A9X1SYD5</accession>
<gene>
    <name evidence="2" type="ORF">LR394_35620</name>
</gene>
<keyword evidence="1" id="KW-1133">Transmembrane helix</keyword>
<feature type="transmembrane region" description="Helical" evidence="1">
    <location>
        <begin position="109"/>
        <end position="132"/>
    </location>
</feature>
<evidence type="ECO:0008006" key="4">
    <source>
        <dbReference type="Google" id="ProtNLM"/>
    </source>
</evidence>
<evidence type="ECO:0000313" key="3">
    <source>
        <dbReference type="Proteomes" id="UP001138997"/>
    </source>
</evidence>
<feature type="transmembrane region" description="Helical" evidence="1">
    <location>
        <begin position="74"/>
        <end position="97"/>
    </location>
</feature>
<comment type="caution">
    <text evidence="2">The sequence shown here is derived from an EMBL/GenBank/DDBJ whole genome shotgun (WGS) entry which is preliminary data.</text>
</comment>
<reference evidence="2" key="1">
    <citation type="submission" date="2021-11" db="EMBL/GenBank/DDBJ databases">
        <title>Streptomyces corallinus and Kineosporia corallina sp. nov., two new coral-derived marine actinobacteria.</title>
        <authorList>
            <person name="Buangrab K."/>
            <person name="Sutthacheep M."/>
            <person name="Yeemin T."/>
            <person name="Harunari E."/>
            <person name="Igarashi Y."/>
            <person name="Sripreechasak P."/>
            <person name="Kanchanasin P."/>
            <person name="Tanasupawat S."/>
            <person name="Phongsopitanun W."/>
        </authorList>
    </citation>
    <scope>NUCLEOTIDE SEQUENCE</scope>
    <source>
        <strain evidence="2">JCM 31032</strain>
    </source>
</reference>
<sequence length="199" mass="20872">MRRPSFSRARRDQTLAGPSPAFALLGETLVTGVLVAVASFGVVTAVPALVLAVRQLRAHLNGESYSLRTSLREFVPAVRAFGVVGTLAPAVLLVLWLNLMIVEHVQLPGAALVSTVSYLGLFFVTVLILRIVGSTTSAELPWLEQIRVAARRTANDPVGTALLLGAAAMVVAITLMLPALFIVVGGLLALAALAVEARS</sequence>
<keyword evidence="1" id="KW-0472">Membrane</keyword>